<dbReference type="InterPro" id="IPR007278">
    <property type="entry name" value="DUF397"/>
</dbReference>
<dbReference type="AlphaFoldDB" id="A0A9W6PKM7"/>
<sequence>MQGFTNGMPAGAIEGAIWIKAEESHGNGGDCVELAGLPTGGVAVRNSRDPEGAALVFTRSEIRAFLGGAKQSEFDHLIA</sequence>
<gene>
    <name evidence="2" type="ORF">Kpho01_48070</name>
</gene>
<organism evidence="2 3">
    <name type="scientific">Kitasatospora phosalacinea</name>
    <dbReference type="NCBI Taxonomy" id="2065"/>
    <lineage>
        <taxon>Bacteria</taxon>
        <taxon>Bacillati</taxon>
        <taxon>Actinomycetota</taxon>
        <taxon>Actinomycetes</taxon>
        <taxon>Kitasatosporales</taxon>
        <taxon>Streptomycetaceae</taxon>
        <taxon>Kitasatospora</taxon>
    </lineage>
</organism>
<reference evidence="2" key="1">
    <citation type="submission" date="2023-02" db="EMBL/GenBank/DDBJ databases">
        <title>Kitasatospora phosalacinea NBRC 14362.</title>
        <authorList>
            <person name="Ichikawa N."/>
            <person name="Sato H."/>
            <person name="Tonouchi N."/>
        </authorList>
    </citation>
    <scope>NUCLEOTIDE SEQUENCE</scope>
    <source>
        <strain evidence="2">NBRC 14362</strain>
    </source>
</reference>
<evidence type="ECO:0000259" key="1">
    <source>
        <dbReference type="Pfam" id="PF04149"/>
    </source>
</evidence>
<protein>
    <recommendedName>
        <fullName evidence="1">DUF397 domain-containing protein</fullName>
    </recommendedName>
</protein>
<comment type="caution">
    <text evidence="2">The sequence shown here is derived from an EMBL/GenBank/DDBJ whole genome shotgun (WGS) entry which is preliminary data.</text>
</comment>
<dbReference type="EMBL" id="BSRX01000031">
    <property type="protein sequence ID" value="GLW56796.1"/>
    <property type="molecule type" value="Genomic_DNA"/>
</dbReference>
<feature type="domain" description="DUF397" evidence="1">
    <location>
        <begin position="18"/>
        <end position="70"/>
    </location>
</feature>
<dbReference type="RefSeq" id="WP_033257284.1">
    <property type="nucleotide sequence ID" value="NZ_BSRX01000031.1"/>
</dbReference>
<dbReference type="Proteomes" id="UP001165143">
    <property type="component" value="Unassembled WGS sequence"/>
</dbReference>
<name>A0A9W6PKM7_9ACTN</name>
<evidence type="ECO:0000313" key="2">
    <source>
        <dbReference type="EMBL" id="GLW56796.1"/>
    </source>
</evidence>
<dbReference type="OrthoDB" id="4558943at2"/>
<accession>A0A9W6PKM7</accession>
<proteinExistence type="predicted"/>
<dbReference type="Pfam" id="PF04149">
    <property type="entry name" value="DUF397"/>
    <property type="match status" value="1"/>
</dbReference>
<evidence type="ECO:0000313" key="3">
    <source>
        <dbReference type="Proteomes" id="UP001165143"/>
    </source>
</evidence>